<dbReference type="InterPro" id="IPR016035">
    <property type="entry name" value="Acyl_Trfase/lysoPLipase"/>
</dbReference>
<proteinExistence type="predicted"/>
<protein>
    <submittedName>
        <fullName evidence="6">Putative acylesterase/phospholipase RssA</fullName>
    </submittedName>
</protein>
<dbReference type="PROSITE" id="PS51257">
    <property type="entry name" value="PROKAR_LIPOPROTEIN"/>
    <property type="match status" value="1"/>
</dbReference>
<dbReference type="Pfam" id="PF01734">
    <property type="entry name" value="Patatin"/>
    <property type="match status" value="1"/>
</dbReference>
<evidence type="ECO:0000259" key="5">
    <source>
        <dbReference type="PROSITE" id="PS51635"/>
    </source>
</evidence>
<evidence type="ECO:0000256" key="4">
    <source>
        <dbReference type="PROSITE-ProRule" id="PRU01161"/>
    </source>
</evidence>
<evidence type="ECO:0000256" key="1">
    <source>
        <dbReference type="ARBA" id="ARBA00022801"/>
    </source>
</evidence>
<dbReference type="SUPFAM" id="SSF52151">
    <property type="entry name" value="FabD/lysophospholipase-like"/>
    <property type="match status" value="1"/>
</dbReference>
<feature type="active site" description="Proton acceptor" evidence="4">
    <location>
        <position position="251"/>
    </location>
</feature>
<dbReference type="EMBL" id="VNHT01000080">
    <property type="protein sequence ID" value="TYP77426.1"/>
    <property type="molecule type" value="Genomic_DNA"/>
</dbReference>
<gene>
    <name evidence="6" type="ORF">BCL69_108011</name>
</gene>
<comment type="caution">
    <text evidence="6">The sequence shown here is derived from an EMBL/GenBank/DDBJ whole genome shotgun (WGS) entry which is preliminary data.</text>
</comment>
<evidence type="ECO:0000313" key="6">
    <source>
        <dbReference type="EMBL" id="TYP77426.1"/>
    </source>
</evidence>
<dbReference type="InterPro" id="IPR002641">
    <property type="entry name" value="PNPLA_dom"/>
</dbReference>
<feature type="short sequence motif" description="DGA/G" evidence="4">
    <location>
        <begin position="251"/>
        <end position="253"/>
    </location>
</feature>
<dbReference type="GO" id="GO:0016042">
    <property type="term" value="P:lipid catabolic process"/>
    <property type="evidence" value="ECO:0007669"/>
    <property type="project" value="UniProtKB-UniRule"/>
</dbReference>
<dbReference type="PANTHER" id="PTHR14226">
    <property type="entry name" value="NEUROPATHY TARGET ESTERASE/SWISS CHEESE D.MELANOGASTER"/>
    <property type="match status" value="1"/>
</dbReference>
<accession>A0A5D3YA80</accession>
<dbReference type="Gene3D" id="3.40.1090.10">
    <property type="entry name" value="Cytosolic phospholipase A2 catalytic domain"/>
    <property type="match status" value="2"/>
</dbReference>
<dbReference type="GO" id="GO:0016787">
    <property type="term" value="F:hydrolase activity"/>
    <property type="evidence" value="ECO:0007669"/>
    <property type="project" value="UniProtKB-UniRule"/>
</dbReference>
<dbReference type="OrthoDB" id="9798773at2"/>
<dbReference type="PROSITE" id="PS51635">
    <property type="entry name" value="PNPLA"/>
    <property type="match status" value="1"/>
</dbReference>
<dbReference type="PANTHER" id="PTHR14226:SF74">
    <property type="entry name" value="BLR4684 PROTEIN"/>
    <property type="match status" value="1"/>
</dbReference>
<reference evidence="6 7" key="1">
    <citation type="submission" date="2019-07" db="EMBL/GenBank/DDBJ databases">
        <title>Active sludge and wastewater microbial communities from Klosterneuburg, Austria.</title>
        <authorList>
            <person name="Wagner M."/>
        </authorList>
    </citation>
    <scope>NUCLEOTIDE SEQUENCE [LARGE SCALE GENOMIC DNA]</scope>
    <source>
        <strain evidence="6 7">Nm2</strain>
    </source>
</reference>
<dbReference type="RefSeq" id="WP_052752161.1">
    <property type="nucleotide sequence ID" value="NZ_CP011451.1"/>
</dbReference>
<feature type="short sequence motif" description="GXSXG" evidence="4">
    <location>
        <begin position="114"/>
        <end position="118"/>
    </location>
</feature>
<dbReference type="InterPro" id="IPR050301">
    <property type="entry name" value="NTE"/>
</dbReference>
<evidence type="ECO:0000256" key="2">
    <source>
        <dbReference type="ARBA" id="ARBA00022963"/>
    </source>
</evidence>
<feature type="domain" description="PNPLA" evidence="5">
    <location>
        <begin position="81"/>
        <end position="264"/>
    </location>
</feature>
<name>A0A5D3YA80_9PROT</name>
<keyword evidence="3 4" id="KW-0443">Lipid metabolism</keyword>
<dbReference type="Proteomes" id="UP000324176">
    <property type="component" value="Unassembled WGS sequence"/>
</dbReference>
<dbReference type="AlphaFoldDB" id="A0A5D3YA80"/>
<keyword evidence="2 4" id="KW-0442">Lipid degradation</keyword>
<keyword evidence="1 4" id="KW-0378">Hydrolase</keyword>
<sequence>MRLRKFIILDGIMVALLLAGCASPPERVLSQKAPAYAALPNAHAPLNPDQVSPLYATLTSGSSEAVIRNRERKRGHALNVLSLSGGGQNGAFGAGFLAGWRESGQRPEFDVVAGVSTGALLATHALLGTPADDVHLEEMYTQVTKKDIYRDRSIFSLAFGADSLSDTSPLRALIAKHITAETLARVAAAYDDNRLLFVGTTNVDYGQTWIWDMTLIAKDGNLKLYREVLLASASFPIVFPPVEIDGHLFIDGAARSNVVIPGMGLTERPKPPLYGPGNVYLISNGRLKNPPKALRRAIGDVAATTVSVMMDQSMQTALTRSYVGTQLLGYNFKIVEIPDSVNVGKDPLAFDPEQMRAAFDAGRALGKQADPWSTVPPNLGDIPTWALEAIKERRY</sequence>
<feature type="short sequence motif" description="GXGXXG" evidence="4">
    <location>
        <begin position="85"/>
        <end position="90"/>
    </location>
</feature>
<evidence type="ECO:0000313" key="7">
    <source>
        <dbReference type="Proteomes" id="UP000324176"/>
    </source>
</evidence>
<feature type="active site" description="Nucleophile" evidence="4">
    <location>
        <position position="116"/>
    </location>
</feature>
<organism evidence="6 7">
    <name type="scientific">Nitrosomonas communis</name>
    <dbReference type="NCBI Taxonomy" id="44574"/>
    <lineage>
        <taxon>Bacteria</taxon>
        <taxon>Pseudomonadati</taxon>
        <taxon>Pseudomonadota</taxon>
        <taxon>Betaproteobacteria</taxon>
        <taxon>Nitrosomonadales</taxon>
        <taxon>Nitrosomonadaceae</taxon>
        <taxon>Nitrosomonas</taxon>
    </lineage>
</organism>
<evidence type="ECO:0000256" key="3">
    <source>
        <dbReference type="ARBA" id="ARBA00023098"/>
    </source>
</evidence>